<dbReference type="Pfam" id="PF25210">
    <property type="entry name" value="Kelch_FKB95"/>
    <property type="match status" value="1"/>
</dbReference>
<organism evidence="5 6">
    <name type="scientific">Iris pallida</name>
    <name type="common">Sweet iris</name>
    <dbReference type="NCBI Taxonomy" id="29817"/>
    <lineage>
        <taxon>Eukaryota</taxon>
        <taxon>Viridiplantae</taxon>
        <taxon>Streptophyta</taxon>
        <taxon>Embryophyta</taxon>
        <taxon>Tracheophyta</taxon>
        <taxon>Spermatophyta</taxon>
        <taxon>Magnoliopsida</taxon>
        <taxon>Liliopsida</taxon>
        <taxon>Asparagales</taxon>
        <taxon>Iridaceae</taxon>
        <taxon>Iridoideae</taxon>
        <taxon>Irideae</taxon>
        <taxon>Iris</taxon>
    </lineage>
</organism>
<dbReference type="InterPro" id="IPR015915">
    <property type="entry name" value="Kelch-typ_b-propeller"/>
</dbReference>
<evidence type="ECO:0000313" key="6">
    <source>
        <dbReference type="Proteomes" id="UP001140949"/>
    </source>
</evidence>
<dbReference type="SMART" id="SM00612">
    <property type="entry name" value="Kelch"/>
    <property type="match status" value="1"/>
</dbReference>
<keyword evidence="1" id="KW-0880">Kelch repeat</keyword>
<reference evidence="5" key="2">
    <citation type="submission" date="2023-04" db="EMBL/GenBank/DDBJ databases">
        <authorList>
            <person name="Bruccoleri R.E."/>
            <person name="Oakeley E.J."/>
            <person name="Faust A.-M."/>
            <person name="Dessus-Babus S."/>
            <person name="Altorfer M."/>
            <person name="Burckhardt D."/>
            <person name="Oertli M."/>
            <person name="Naumann U."/>
            <person name="Petersen F."/>
            <person name="Wong J."/>
        </authorList>
    </citation>
    <scope>NUCLEOTIDE SEQUENCE</scope>
    <source>
        <strain evidence="5">GSM-AAB239-AS_SAM_17_03QT</strain>
        <tissue evidence="5">Leaf</tissue>
    </source>
</reference>
<reference evidence="5" key="1">
    <citation type="journal article" date="2023" name="GigaByte">
        <title>Genome assembly of the bearded iris, Iris pallida Lam.</title>
        <authorList>
            <person name="Bruccoleri R.E."/>
            <person name="Oakeley E.J."/>
            <person name="Faust A.M.E."/>
            <person name="Altorfer M."/>
            <person name="Dessus-Babus S."/>
            <person name="Burckhardt D."/>
            <person name="Oertli M."/>
            <person name="Naumann U."/>
            <person name="Petersen F."/>
            <person name="Wong J."/>
        </authorList>
    </citation>
    <scope>NUCLEOTIDE SEQUENCE</scope>
    <source>
        <strain evidence="5">GSM-AAB239-AS_SAM_17_03QT</strain>
    </source>
</reference>
<dbReference type="InterPro" id="IPR001810">
    <property type="entry name" value="F-box_dom"/>
</dbReference>
<gene>
    <name evidence="5" type="ORF">M6B38_107425</name>
</gene>
<evidence type="ECO:0000313" key="5">
    <source>
        <dbReference type="EMBL" id="KAJ6803225.1"/>
    </source>
</evidence>
<dbReference type="Gene3D" id="2.120.10.80">
    <property type="entry name" value="Kelch-type beta propeller"/>
    <property type="match status" value="1"/>
</dbReference>
<dbReference type="InterPro" id="IPR057499">
    <property type="entry name" value="Kelch_FKB95"/>
</dbReference>
<dbReference type="InterPro" id="IPR006652">
    <property type="entry name" value="Kelch_1"/>
</dbReference>
<keyword evidence="6" id="KW-1185">Reference proteome</keyword>
<proteinExistence type="predicted"/>
<dbReference type="PANTHER" id="PTHR46344">
    <property type="entry name" value="OS02G0202900 PROTEIN"/>
    <property type="match status" value="1"/>
</dbReference>
<dbReference type="AlphaFoldDB" id="A0AAX6EGY4"/>
<dbReference type="Pfam" id="PF00646">
    <property type="entry name" value="F-box"/>
    <property type="match status" value="1"/>
</dbReference>
<comment type="caution">
    <text evidence="5">The sequence shown here is derived from an EMBL/GenBank/DDBJ whole genome shotgun (WGS) entry which is preliminary data.</text>
</comment>
<sequence length="351" mass="38154">MDDDDQPLIPGLPDDISLRCIARAPISSNPTLSHVSRSWRSVLRSPFPFTLRSQLSIADPILTVSIRRPTTGQSLWYHLLPRPHHHRPLPIPPPPHPTVGSSSVPLGPRLFLLGGSLGVPCAHVQIYDSRLRRWSLGPPMSSPREFSAAAAVRGVIYAFGGCRPSAASWSESLDPAATLPRWSRVPSPHGVRQKWMHGTAVLGGKLLAVADRGGIVFDPAAASWGPVPPALVLGWRGRAAVVGEVLYTYDYLGKVRGYDWEKGEWRQVEGLERELPSFLCGATLANFGGLLCLVWEGRGKERGKETEISYAGVDLSRTEGGGIRGRVVWLECGVLKVPRGSSVSHCVTLEL</sequence>
<feature type="domain" description="FKB95-like N-terminal Kelch" evidence="4">
    <location>
        <begin position="76"/>
        <end position="331"/>
    </location>
</feature>
<dbReference type="EMBL" id="JANAVB010036615">
    <property type="protein sequence ID" value="KAJ6803225.1"/>
    <property type="molecule type" value="Genomic_DNA"/>
</dbReference>
<dbReference type="CDD" id="cd22152">
    <property type="entry name" value="F-box_AtAFR-like"/>
    <property type="match status" value="1"/>
</dbReference>
<dbReference type="SUPFAM" id="SSF117281">
    <property type="entry name" value="Kelch motif"/>
    <property type="match status" value="1"/>
</dbReference>
<name>A0AAX6EGY4_IRIPA</name>
<evidence type="ECO:0000259" key="4">
    <source>
        <dbReference type="Pfam" id="PF25210"/>
    </source>
</evidence>
<evidence type="ECO:0000256" key="2">
    <source>
        <dbReference type="ARBA" id="ARBA00022737"/>
    </source>
</evidence>
<accession>A0AAX6EGY4</accession>
<keyword evidence="2" id="KW-0677">Repeat</keyword>
<dbReference type="Proteomes" id="UP001140949">
    <property type="component" value="Unassembled WGS sequence"/>
</dbReference>
<evidence type="ECO:0000256" key="1">
    <source>
        <dbReference type="ARBA" id="ARBA00022441"/>
    </source>
</evidence>
<evidence type="ECO:0000259" key="3">
    <source>
        <dbReference type="Pfam" id="PF00646"/>
    </source>
</evidence>
<dbReference type="PANTHER" id="PTHR46344:SF19">
    <property type="entry name" value="F-BOX DOMAIN-CONTAINING PROTEIN"/>
    <property type="match status" value="1"/>
</dbReference>
<protein>
    <submittedName>
        <fullName evidence="5">F-box/kelch-repeat protein SKIP6</fullName>
    </submittedName>
</protein>
<feature type="domain" description="F-box" evidence="3">
    <location>
        <begin position="10"/>
        <end position="46"/>
    </location>
</feature>